<feature type="non-terminal residue" evidence="1">
    <location>
        <position position="1"/>
    </location>
</feature>
<accession>A0A7J7M717</accession>
<name>A0A7J7M717_9MAGN</name>
<gene>
    <name evidence="1" type="ORF">GIB67_020758</name>
</gene>
<keyword evidence="2" id="KW-1185">Reference proteome</keyword>
<evidence type="ECO:0000313" key="1">
    <source>
        <dbReference type="EMBL" id="KAF6150675.1"/>
    </source>
</evidence>
<proteinExistence type="predicted"/>
<dbReference type="EMBL" id="JACGCM010001726">
    <property type="protein sequence ID" value="KAF6150675.1"/>
    <property type="molecule type" value="Genomic_DNA"/>
</dbReference>
<evidence type="ECO:0000313" key="2">
    <source>
        <dbReference type="Proteomes" id="UP000541444"/>
    </source>
</evidence>
<sequence length="54" mass="6376">LECIRGERLLEVLKTTCAEAKLTLINTKLSQLHKIKVKRPRVYEIYPKLYNLSF</sequence>
<dbReference type="AlphaFoldDB" id="A0A7J7M717"/>
<protein>
    <submittedName>
        <fullName evidence="1">Uncharacterized protein</fullName>
    </submittedName>
</protein>
<reference evidence="1 2" key="1">
    <citation type="journal article" date="2020" name="IScience">
        <title>Genome Sequencing of the Endangered Kingdonia uniflora (Circaeasteraceae, Ranunculales) Reveals Potential Mechanisms of Evolutionary Specialization.</title>
        <authorList>
            <person name="Sun Y."/>
            <person name="Deng T."/>
            <person name="Zhang A."/>
            <person name="Moore M.J."/>
            <person name="Landis J.B."/>
            <person name="Lin N."/>
            <person name="Zhang H."/>
            <person name="Zhang X."/>
            <person name="Huang J."/>
            <person name="Zhang X."/>
            <person name="Sun H."/>
            <person name="Wang H."/>
        </authorList>
    </citation>
    <scope>NUCLEOTIDE SEQUENCE [LARGE SCALE GENOMIC DNA]</scope>
    <source>
        <strain evidence="1">TB1705</strain>
        <tissue evidence="1">Leaf</tissue>
    </source>
</reference>
<comment type="caution">
    <text evidence="1">The sequence shown here is derived from an EMBL/GenBank/DDBJ whole genome shotgun (WGS) entry which is preliminary data.</text>
</comment>
<dbReference type="Proteomes" id="UP000541444">
    <property type="component" value="Unassembled WGS sequence"/>
</dbReference>
<organism evidence="1 2">
    <name type="scientific">Kingdonia uniflora</name>
    <dbReference type="NCBI Taxonomy" id="39325"/>
    <lineage>
        <taxon>Eukaryota</taxon>
        <taxon>Viridiplantae</taxon>
        <taxon>Streptophyta</taxon>
        <taxon>Embryophyta</taxon>
        <taxon>Tracheophyta</taxon>
        <taxon>Spermatophyta</taxon>
        <taxon>Magnoliopsida</taxon>
        <taxon>Ranunculales</taxon>
        <taxon>Circaeasteraceae</taxon>
        <taxon>Kingdonia</taxon>
    </lineage>
</organism>